<comment type="caution">
    <text evidence="1">The sequence shown here is derived from an EMBL/GenBank/DDBJ whole genome shotgun (WGS) entry which is preliminary data.</text>
</comment>
<gene>
    <name evidence="1" type="ORF">F7D57_05370</name>
</gene>
<dbReference type="Proteomes" id="UP000405805">
    <property type="component" value="Unassembled WGS sequence"/>
</dbReference>
<proteinExistence type="predicted"/>
<protein>
    <submittedName>
        <fullName evidence="1">DUF2971 domain-containing protein</fullName>
    </submittedName>
</protein>
<organism evidence="1 2">
    <name type="scientific">Segatella copri</name>
    <dbReference type="NCBI Taxonomy" id="165179"/>
    <lineage>
        <taxon>Bacteria</taxon>
        <taxon>Pseudomonadati</taxon>
        <taxon>Bacteroidota</taxon>
        <taxon>Bacteroidia</taxon>
        <taxon>Bacteroidales</taxon>
        <taxon>Prevotellaceae</taxon>
        <taxon>Segatella</taxon>
    </lineage>
</organism>
<dbReference type="RefSeq" id="WP_153096661.1">
    <property type="nucleotide sequence ID" value="NZ_VZBP01000064.1"/>
</dbReference>
<accession>A0AA90VDK0</accession>
<name>A0AA90VDK0_9BACT</name>
<dbReference type="AlphaFoldDB" id="A0AA90VDK0"/>
<reference evidence="2" key="1">
    <citation type="submission" date="2019-09" db="EMBL/GenBank/DDBJ databases">
        <title>Distinct polysaccharide growth profiles of human intestinal Prevotella copri isolates.</title>
        <authorList>
            <person name="Fehlner-Peach H."/>
            <person name="Magnabosco C."/>
            <person name="Raghavan V."/>
            <person name="Scher J.U."/>
            <person name="Tett A."/>
            <person name="Cox L.M."/>
            <person name="Gottsegen C."/>
            <person name="Watters A."/>
            <person name="Wiltshire- Gordon J.D."/>
            <person name="Segata N."/>
            <person name="Bonneau R."/>
            <person name="Littman D.R."/>
        </authorList>
    </citation>
    <scope>NUCLEOTIDE SEQUENCE [LARGE SCALE GENOMIC DNA]</scope>
    <source>
        <strain evidence="2">iA624</strain>
    </source>
</reference>
<evidence type="ECO:0000313" key="2">
    <source>
        <dbReference type="Proteomes" id="UP000405805"/>
    </source>
</evidence>
<dbReference type="Pfam" id="PF11185">
    <property type="entry name" value="DUF2971"/>
    <property type="match status" value="1"/>
</dbReference>
<sequence length="337" mass="38926">MKKEYLFKYRSIENIDRDLLMLAGDSFFAANIKNLNDDQECFLDGQVFIDSLQALLKIFPKSGAPIEKVKIAFENFVSCREKVGIFSLSKNPCVGMMWALYASMRQGYCIIYNKDALLKAPDSIYLNDRIMLEVKYSRKAPKADLRDISNGRLPQKLFGTKEAGWSAEEEVRIVTDKFGMQSLAPSALHGIIFGSEMSDDNKKKIKDALKDKNVSFYQLQRKKDNYGYEYVFDDKNEVSSNLDETTYLAPIKEQCGVTDNFFVKLTVPPKSKDWLVAFLKNFKKKYADGRRQCNIWVFDKDTPIEQMDMESEYFENHLLAEWTIGIKEDELDSFVKL</sequence>
<dbReference type="InterPro" id="IPR021352">
    <property type="entry name" value="DUF2971"/>
</dbReference>
<evidence type="ECO:0000313" key="1">
    <source>
        <dbReference type="EMBL" id="MQO09163.1"/>
    </source>
</evidence>
<dbReference type="EMBL" id="VZBP01000064">
    <property type="protein sequence ID" value="MQO09163.1"/>
    <property type="molecule type" value="Genomic_DNA"/>
</dbReference>